<dbReference type="Pfam" id="PF06114">
    <property type="entry name" value="Peptidase_M78"/>
    <property type="match status" value="1"/>
</dbReference>
<protein>
    <recommendedName>
        <fullName evidence="1">IrrE N-terminal-like domain-containing protein</fullName>
    </recommendedName>
</protein>
<reference evidence="2 3" key="1">
    <citation type="submission" date="2019-08" db="EMBL/GenBank/DDBJ databases">
        <title>Deep-cultivation of Planctomycetes and their phenomic and genomic characterization uncovers novel biology.</title>
        <authorList>
            <person name="Wiegand S."/>
            <person name="Jogler M."/>
            <person name="Boedeker C."/>
            <person name="Pinto D."/>
            <person name="Vollmers J."/>
            <person name="Rivas-Marin E."/>
            <person name="Kohn T."/>
            <person name="Peeters S.H."/>
            <person name="Heuer A."/>
            <person name="Rast P."/>
            <person name="Oberbeckmann S."/>
            <person name="Bunk B."/>
            <person name="Jeske O."/>
            <person name="Meyerdierks A."/>
            <person name="Storesund J.E."/>
            <person name="Kallscheuer N."/>
            <person name="Luecker S."/>
            <person name="Lage O.M."/>
            <person name="Pohl T."/>
            <person name="Merkel B.J."/>
            <person name="Hornburger P."/>
            <person name="Mueller R.-W."/>
            <person name="Bruemmer F."/>
            <person name="Labrenz M."/>
            <person name="Spormann A.M."/>
            <person name="Op den Camp H."/>
            <person name="Overmann J."/>
            <person name="Amann R."/>
            <person name="Jetten M.S.M."/>
            <person name="Mascher T."/>
            <person name="Medema M.H."/>
            <person name="Devos D.P."/>
            <person name="Kaster A.-K."/>
            <person name="Ovreas L."/>
            <person name="Rohde M."/>
            <person name="Galperin M.Y."/>
            <person name="Jogler C."/>
        </authorList>
    </citation>
    <scope>NUCLEOTIDE SEQUENCE [LARGE SCALE GENOMIC DNA]</scope>
    <source>
        <strain evidence="2 3">Pr1d</strain>
    </source>
</reference>
<evidence type="ECO:0000313" key="3">
    <source>
        <dbReference type="Proteomes" id="UP000323917"/>
    </source>
</evidence>
<dbReference type="InterPro" id="IPR010359">
    <property type="entry name" value="IrrE_HExxH"/>
</dbReference>
<dbReference type="Proteomes" id="UP000323917">
    <property type="component" value="Chromosome"/>
</dbReference>
<dbReference type="RefSeq" id="WP_148072809.1">
    <property type="nucleotide sequence ID" value="NZ_CP042913.1"/>
</dbReference>
<keyword evidence="3" id="KW-1185">Reference proteome</keyword>
<dbReference type="KEGG" id="bgok:Pr1d_13920"/>
<evidence type="ECO:0000313" key="2">
    <source>
        <dbReference type="EMBL" id="QEG34120.1"/>
    </source>
</evidence>
<dbReference type="Gene3D" id="1.10.10.2910">
    <property type="match status" value="1"/>
</dbReference>
<dbReference type="AlphaFoldDB" id="A0A5B9Q8W7"/>
<dbReference type="EMBL" id="CP042913">
    <property type="protein sequence ID" value="QEG34120.1"/>
    <property type="molecule type" value="Genomic_DNA"/>
</dbReference>
<accession>A0A5B9Q8W7</accession>
<proteinExistence type="predicted"/>
<dbReference type="OrthoDB" id="282833at2"/>
<gene>
    <name evidence="2" type="ORF">Pr1d_13920</name>
</gene>
<evidence type="ECO:0000259" key="1">
    <source>
        <dbReference type="Pfam" id="PF06114"/>
    </source>
</evidence>
<feature type="domain" description="IrrE N-terminal-like" evidence="1">
    <location>
        <begin position="53"/>
        <end position="148"/>
    </location>
</feature>
<organism evidence="2 3">
    <name type="scientific">Bythopirellula goksoeyrii</name>
    <dbReference type="NCBI Taxonomy" id="1400387"/>
    <lineage>
        <taxon>Bacteria</taxon>
        <taxon>Pseudomonadati</taxon>
        <taxon>Planctomycetota</taxon>
        <taxon>Planctomycetia</taxon>
        <taxon>Pirellulales</taxon>
        <taxon>Lacipirellulaceae</taxon>
        <taxon>Bythopirellula</taxon>
    </lineage>
</organism>
<name>A0A5B9Q8W7_9BACT</name>
<sequence>MLLEIPPEQIQTTIEQCARELLAEAGIEQPPVDAIELARRLGLTVAQDGPSEVRARFVRLSPHSAGTILLADEVRSERRQWAVAHEIGEFATRRVFAELGVPLVDIQLSAREQMANQLAGALLLPGNWFQANGDQVDWDLLDLKSRFDTASHELIARRMLQMSPAVIISLFDQGKLIWRRSNLMHRPRPLTDAEHKAWQVTHQQCQASRLDQNELPEGLSDIRCWPVHEANWSREIMRTELEEWQ</sequence>